<feature type="transmembrane region" description="Helical" evidence="1">
    <location>
        <begin position="47"/>
        <end position="65"/>
    </location>
</feature>
<dbReference type="RefSeq" id="WP_272163077.1">
    <property type="nucleotide sequence ID" value="NZ_CP116507.1"/>
</dbReference>
<keyword evidence="1" id="KW-0472">Membrane</keyword>
<evidence type="ECO:0000313" key="3">
    <source>
        <dbReference type="Proteomes" id="UP001179600"/>
    </source>
</evidence>
<keyword evidence="1" id="KW-1133">Transmembrane helix</keyword>
<sequence>MTADEWLASEKFIYITLPILFLITGLVLFVLIFFLLYRFPLKKKMRYLTLFIIILTGSGLIYAMISGTKSTKDYDHLSRLVTPAMRDRRPKAFRYQYYHYHPAKLLDKPKIEEIGLYDKSEILEEDVITYLGSTRYLYYFKAHDKLYKISRSTKYITFSDEVETPIRKGYSYQLNDMSYASLGFYDTISPLYTEIIFPKEMENLIYEHGGGKTSEYTF</sequence>
<evidence type="ECO:0000256" key="1">
    <source>
        <dbReference type="SAM" id="Phobius"/>
    </source>
</evidence>
<evidence type="ECO:0000313" key="2">
    <source>
        <dbReference type="EMBL" id="WCG22024.1"/>
    </source>
</evidence>
<proteinExistence type="predicted"/>
<dbReference type="AlphaFoldDB" id="A0AAF0BFH6"/>
<name>A0AAF0BFH6_9ENTE</name>
<dbReference type="EMBL" id="CP116507">
    <property type="protein sequence ID" value="WCG22024.1"/>
    <property type="molecule type" value="Genomic_DNA"/>
</dbReference>
<feature type="transmembrane region" description="Helical" evidence="1">
    <location>
        <begin position="12"/>
        <end position="35"/>
    </location>
</feature>
<protein>
    <submittedName>
        <fullName evidence="2">Uncharacterized protein</fullName>
    </submittedName>
</protein>
<organism evidence="2 3">
    <name type="scientific">Vagococcus lutrae</name>
    <dbReference type="NCBI Taxonomy" id="81947"/>
    <lineage>
        <taxon>Bacteria</taxon>
        <taxon>Bacillati</taxon>
        <taxon>Bacillota</taxon>
        <taxon>Bacilli</taxon>
        <taxon>Lactobacillales</taxon>
        <taxon>Enterococcaceae</taxon>
        <taxon>Vagococcus</taxon>
    </lineage>
</organism>
<dbReference type="Proteomes" id="UP001179600">
    <property type="component" value="Chromosome"/>
</dbReference>
<reference evidence="2" key="1">
    <citation type="submission" date="2023-01" db="EMBL/GenBank/DDBJ databases">
        <title>Oxazolidinone resistance genes in florfenicol resistant enterococci from beef cattle and veal calves at slaughter.</title>
        <authorList>
            <person name="Biggel M."/>
        </authorList>
    </citation>
    <scope>NUCLEOTIDE SEQUENCE</scope>
    <source>
        <strain evidence="2">K204-1</strain>
    </source>
</reference>
<accession>A0AAF0BFH6</accession>
<keyword evidence="1" id="KW-0812">Transmembrane</keyword>
<gene>
    <name evidence="2" type="ORF">PML95_06370</name>
</gene>